<accession>A0A327QYK7</accession>
<dbReference type="Proteomes" id="UP000249547">
    <property type="component" value="Unassembled WGS sequence"/>
</dbReference>
<dbReference type="GO" id="GO:0016853">
    <property type="term" value="F:isomerase activity"/>
    <property type="evidence" value="ECO:0007669"/>
    <property type="project" value="UniProtKB-KW"/>
</dbReference>
<dbReference type="InterPro" id="IPR032710">
    <property type="entry name" value="NTF2-like_dom_sf"/>
</dbReference>
<dbReference type="Gene3D" id="3.10.450.50">
    <property type="match status" value="1"/>
</dbReference>
<comment type="caution">
    <text evidence="3">The sequence shown here is derived from an EMBL/GenBank/DDBJ whole genome shotgun (WGS) entry which is preliminary data.</text>
</comment>
<organism evidence="3 4">
    <name type="scientific">Chitinophaga skermanii</name>
    <dbReference type="NCBI Taxonomy" id="331697"/>
    <lineage>
        <taxon>Bacteria</taxon>
        <taxon>Pseudomonadati</taxon>
        <taxon>Bacteroidota</taxon>
        <taxon>Chitinophagia</taxon>
        <taxon>Chitinophagales</taxon>
        <taxon>Chitinophagaceae</taxon>
        <taxon>Chitinophaga</taxon>
    </lineage>
</organism>
<keyword evidence="4" id="KW-1185">Reference proteome</keyword>
<feature type="chain" id="PRO_5016348360" evidence="1">
    <location>
        <begin position="18"/>
        <end position="150"/>
    </location>
</feature>
<dbReference type="SUPFAM" id="SSF54427">
    <property type="entry name" value="NTF2-like"/>
    <property type="match status" value="1"/>
</dbReference>
<evidence type="ECO:0000256" key="1">
    <source>
        <dbReference type="SAM" id="SignalP"/>
    </source>
</evidence>
<feature type="signal peptide" evidence="1">
    <location>
        <begin position="1"/>
        <end position="17"/>
    </location>
</feature>
<keyword evidence="3" id="KW-0413">Isomerase</keyword>
<name>A0A327QYK7_9BACT</name>
<dbReference type="RefSeq" id="WP_111596649.1">
    <property type="nucleotide sequence ID" value="NZ_QLLL01000002.1"/>
</dbReference>
<feature type="domain" description="SnoaL-like" evidence="2">
    <location>
        <begin position="40"/>
        <end position="142"/>
    </location>
</feature>
<protein>
    <submittedName>
        <fullName evidence="3">Ketosteroid isomerase-like protein</fullName>
    </submittedName>
</protein>
<dbReference type="AlphaFoldDB" id="A0A327QYK7"/>
<dbReference type="OrthoDB" id="129343at2"/>
<keyword evidence="1" id="KW-0732">Signal</keyword>
<dbReference type="EMBL" id="QLLL01000002">
    <property type="protein sequence ID" value="RAJ08503.1"/>
    <property type="molecule type" value="Genomic_DNA"/>
</dbReference>
<dbReference type="PROSITE" id="PS51257">
    <property type="entry name" value="PROKAR_LIPOPROTEIN"/>
    <property type="match status" value="1"/>
</dbReference>
<evidence type="ECO:0000313" key="4">
    <source>
        <dbReference type="Proteomes" id="UP000249547"/>
    </source>
</evidence>
<evidence type="ECO:0000313" key="3">
    <source>
        <dbReference type="EMBL" id="RAJ08503.1"/>
    </source>
</evidence>
<proteinExistence type="predicted"/>
<dbReference type="InterPro" id="IPR037401">
    <property type="entry name" value="SnoaL-like"/>
</dbReference>
<reference evidence="3 4" key="1">
    <citation type="submission" date="2018-06" db="EMBL/GenBank/DDBJ databases">
        <title>Genomic Encyclopedia of Archaeal and Bacterial Type Strains, Phase II (KMG-II): from individual species to whole genera.</title>
        <authorList>
            <person name="Goeker M."/>
        </authorList>
    </citation>
    <scope>NUCLEOTIDE SEQUENCE [LARGE SCALE GENOMIC DNA]</scope>
    <source>
        <strain evidence="3 4">DSM 23857</strain>
    </source>
</reference>
<gene>
    <name evidence="3" type="ORF">LX64_01156</name>
</gene>
<dbReference type="Pfam" id="PF12680">
    <property type="entry name" value="SnoaL_2"/>
    <property type="match status" value="1"/>
</dbReference>
<sequence>MKLLLSCCAFLLLLAVACEPVPTTEKSAHKTTTISPSAVVDSMFAAFNAHNWTAMANCYSNDAKFLDPSIGQDFITQTHAETIEKYNGLQQAIPDIRDSIVHKYVDSNIVIVEFISKGTVEGKPWQIPICAVLTVENGKIVRDATYYDNQ</sequence>
<evidence type="ECO:0000259" key="2">
    <source>
        <dbReference type="Pfam" id="PF12680"/>
    </source>
</evidence>